<protein>
    <submittedName>
        <fullName evidence="1">Tautomerase family protein</fullName>
    </submittedName>
</protein>
<dbReference type="EMBL" id="CP084930">
    <property type="protein sequence ID" value="USI73915.1"/>
    <property type="molecule type" value="Genomic_DNA"/>
</dbReference>
<evidence type="ECO:0000313" key="1">
    <source>
        <dbReference type="EMBL" id="USI73915.1"/>
    </source>
</evidence>
<accession>A0ABY4XAD5</accession>
<gene>
    <name evidence="1" type="ORF">LHA26_05455</name>
</gene>
<dbReference type="Gene3D" id="3.30.429.10">
    <property type="entry name" value="Macrophage Migration Inhibitory Factor"/>
    <property type="match status" value="2"/>
</dbReference>
<dbReference type="InterPro" id="IPR014347">
    <property type="entry name" value="Tautomerase/MIF_sf"/>
</dbReference>
<name>A0ABY4XAD5_9SPHN</name>
<organism evidence="1 2">
    <name type="scientific">Sphingomonas morindae</name>
    <dbReference type="NCBI Taxonomy" id="1541170"/>
    <lineage>
        <taxon>Bacteria</taxon>
        <taxon>Pseudomonadati</taxon>
        <taxon>Pseudomonadota</taxon>
        <taxon>Alphaproteobacteria</taxon>
        <taxon>Sphingomonadales</taxon>
        <taxon>Sphingomonadaceae</taxon>
        <taxon>Sphingomonas</taxon>
    </lineage>
</organism>
<sequence length="134" mass="14130">MPKMFVQAPAGAYDEAARARIARSLTDLGMTCERLADTEKVRAGVWVLFNEVAPGAAFSGGEIAATPIVALIVYALEGGLDESGRTKLIREATAILAADLPTDVPHSIYVSIQETPEVAWGMNGAQVSLASLRT</sequence>
<reference evidence="1" key="1">
    <citation type="journal article" date="2022" name="Toxins">
        <title>Genomic Analysis of Sphingopyxis sp. USTB-05 for Biodegrading Cyanobacterial Hepatotoxins.</title>
        <authorList>
            <person name="Liu C."/>
            <person name="Xu Q."/>
            <person name="Zhao Z."/>
            <person name="Zhang H."/>
            <person name="Liu X."/>
            <person name="Yin C."/>
            <person name="Liu Y."/>
            <person name="Yan H."/>
        </authorList>
    </citation>
    <scope>NUCLEOTIDE SEQUENCE</scope>
    <source>
        <strain evidence="1">NBD5</strain>
    </source>
</reference>
<evidence type="ECO:0000313" key="2">
    <source>
        <dbReference type="Proteomes" id="UP001056937"/>
    </source>
</evidence>
<proteinExistence type="predicted"/>
<keyword evidence="2" id="KW-1185">Reference proteome</keyword>
<dbReference type="RefSeq" id="WP_252167722.1">
    <property type="nucleotide sequence ID" value="NZ_CP084930.1"/>
</dbReference>
<dbReference type="Proteomes" id="UP001056937">
    <property type="component" value="Chromosome 1"/>
</dbReference>